<dbReference type="EMBL" id="CP116942">
    <property type="protein sequence ID" value="WCO66266.1"/>
    <property type="molecule type" value="Genomic_DNA"/>
</dbReference>
<dbReference type="KEGG" id="ima:PO878_17330"/>
<sequence>MREGFVRVDEHVVVACPPHEALSCLDGPTAIAAWFGGLRDGPRTTIASGPGDLVLERAHEEWLPDDGALLVVGTTGDLWFRAHLTVRAVMRPGANPYLHPGTEIWTHVEIGPADRAVRVTAMVRDVLRRGLDHLRLELDTC</sequence>
<evidence type="ECO:0000313" key="2">
    <source>
        <dbReference type="Proteomes" id="UP001216390"/>
    </source>
</evidence>
<dbReference type="RefSeq" id="WP_272735789.1">
    <property type="nucleotide sequence ID" value="NZ_CP116942.1"/>
</dbReference>
<accession>A0AAE9YE87</accession>
<protein>
    <submittedName>
        <fullName evidence="1">Uncharacterized protein</fullName>
    </submittedName>
</protein>
<gene>
    <name evidence="1" type="ORF">PO878_17330</name>
</gene>
<evidence type="ECO:0000313" key="1">
    <source>
        <dbReference type="EMBL" id="WCO66266.1"/>
    </source>
</evidence>
<reference evidence="1" key="1">
    <citation type="submission" date="2023-01" db="EMBL/GenBank/DDBJ databases">
        <title>The diversity of Class Acidimicrobiia in South China Sea sediment environments and the proposal of Iamia marina sp. nov., a novel species of the genus Iamia.</title>
        <authorList>
            <person name="He Y."/>
            <person name="Tian X."/>
        </authorList>
    </citation>
    <scope>NUCLEOTIDE SEQUENCE</scope>
    <source>
        <strain evidence="1">DSM 19957</strain>
    </source>
</reference>
<keyword evidence="2" id="KW-1185">Reference proteome</keyword>
<dbReference type="AlphaFoldDB" id="A0AAE9YE87"/>
<dbReference type="Proteomes" id="UP001216390">
    <property type="component" value="Chromosome"/>
</dbReference>
<organism evidence="1 2">
    <name type="scientific">Iamia majanohamensis</name>
    <dbReference type="NCBI Taxonomy" id="467976"/>
    <lineage>
        <taxon>Bacteria</taxon>
        <taxon>Bacillati</taxon>
        <taxon>Actinomycetota</taxon>
        <taxon>Acidimicrobiia</taxon>
        <taxon>Acidimicrobiales</taxon>
        <taxon>Iamiaceae</taxon>
        <taxon>Iamia</taxon>
    </lineage>
</organism>
<proteinExistence type="predicted"/>
<name>A0AAE9YE87_9ACTN</name>